<dbReference type="Proteomes" id="UP000264719">
    <property type="component" value="Unassembled WGS sequence"/>
</dbReference>
<gene>
    <name evidence="3" type="ORF">DCS45_07385</name>
</gene>
<dbReference type="PANTHER" id="PTHR23088:SF27">
    <property type="entry name" value="DEAMINATED GLUTATHIONE AMIDASE"/>
    <property type="match status" value="1"/>
</dbReference>
<protein>
    <submittedName>
        <fullName evidence="3">Hydrolase</fullName>
    </submittedName>
</protein>
<dbReference type="RefSeq" id="WP_339852247.1">
    <property type="nucleotide sequence ID" value="NZ_CAXAXR010000003.1"/>
</dbReference>
<dbReference type="Pfam" id="PF00795">
    <property type="entry name" value="CN_hydrolase"/>
    <property type="match status" value="1"/>
</dbReference>
<dbReference type="InterPro" id="IPR036526">
    <property type="entry name" value="C-N_Hydrolase_sf"/>
</dbReference>
<evidence type="ECO:0000259" key="2">
    <source>
        <dbReference type="PROSITE" id="PS50263"/>
    </source>
</evidence>
<proteinExistence type="inferred from homology"/>
<reference evidence="3 4" key="1">
    <citation type="journal article" date="2018" name="Nat. Biotechnol.">
        <title>A standardized bacterial taxonomy based on genome phylogeny substantially revises the tree of life.</title>
        <authorList>
            <person name="Parks D.H."/>
            <person name="Chuvochina M."/>
            <person name="Waite D.W."/>
            <person name="Rinke C."/>
            <person name="Skarshewski A."/>
            <person name="Chaumeil P.A."/>
            <person name="Hugenholtz P."/>
        </authorList>
    </citation>
    <scope>NUCLEOTIDE SEQUENCE [LARGE SCALE GENOMIC DNA]</scope>
    <source>
        <strain evidence="3">UBA9169</strain>
    </source>
</reference>
<dbReference type="AlphaFoldDB" id="A0A348WAX3"/>
<dbReference type="InterPro" id="IPR001110">
    <property type="entry name" value="UPF0012_CS"/>
</dbReference>
<dbReference type="Gene3D" id="3.60.110.10">
    <property type="entry name" value="Carbon-nitrogen hydrolase"/>
    <property type="match status" value="1"/>
</dbReference>
<dbReference type="InterPro" id="IPR044083">
    <property type="entry name" value="RamA-like"/>
</dbReference>
<evidence type="ECO:0000313" key="4">
    <source>
        <dbReference type="Proteomes" id="UP000264719"/>
    </source>
</evidence>
<dbReference type="PANTHER" id="PTHR23088">
    <property type="entry name" value="NITRILASE-RELATED"/>
    <property type="match status" value="1"/>
</dbReference>
<sequence>MGFTLVIAQPPGDLGLPEARLGWLRDHLATLPATDLLLLPELFHCGYNIGDALPARAEPRDGPFARAMAGLARQHGLALAYGYAEAAEGRLYNSAQCLDKSGQSIGHHRKLTLPPGYEADHFTRGAELGQFTLGGLTCGFLICYDVEFPENTRAQAMAGCDLILVPTALGADWGVVSRHLIPTRAFENGAYVAYADHAGAQNGHDYFGGSVIADPWGTPLARAAQTPDLIRATLDPAQVAEARARLPYLRDRAALPSVTSTP</sequence>
<evidence type="ECO:0000256" key="1">
    <source>
        <dbReference type="ARBA" id="ARBA00010613"/>
    </source>
</evidence>
<accession>A0A348WAX3</accession>
<dbReference type="InterPro" id="IPR003010">
    <property type="entry name" value="C-N_Hydrolase"/>
</dbReference>
<dbReference type="CDD" id="cd07576">
    <property type="entry name" value="R-amidase_like"/>
    <property type="match status" value="1"/>
</dbReference>
<dbReference type="EMBL" id="DMVW01000076">
    <property type="protein sequence ID" value="HAR51685.1"/>
    <property type="molecule type" value="Genomic_DNA"/>
</dbReference>
<keyword evidence="3" id="KW-0378">Hydrolase</keyword>
<dbReference type="PROSITE" id="PS50263">
    <property type="entry name" value="CN_HYDROLASE"/>
    <property type="match status" value="1"/>
</dbReference>
<dbReference type="SUPFAM" id="SSF56317">
    <property type="entry name" value="Carbon-nitrogen hydrolase"/>
    <property type="match status" value="1"/>
</dbReference>
<comment type="caution">
    <text evidence="3">The sequence shown here is derived from an EMBL/GenBank/DDBJ whole genome shotgun (WGS) entry which is preliminary data.</text>
</comment>
<dbReference type="GO" id="GO:0016787">
    <property type="term" value="F:hydrolase activity"/>
    <property type="evidence" value="ECO:0007669"/>
    <property type="project" value="UniProtKB-KW"/>
</dbReference>
<name>A0A348WAX3_9RHOB</name>
<feature type="domain" description="CN hydrolase" evidence="2">
    <location>
        <begin position="3"/>
        <end position="236"/>
    </location>
</feature>
<evidence type="ECO:0000313" key="3">
    <source>
        <dbReference type="EMBL" id="HAR51685.1"/>
    </source>
</evidence>
<organism evidence="3 4">
    <name type="scientific">Roseovarius nubinhibens</name>
    <dbReference type="NCBI Taxonomy" id="314263"/>
    <lineage>
        <taxon>Bacteria</taxon>
        <taxon>Pseudomonadati</taxon>
        <taxon>Pseudomonadota</taxon>
        <taxon>Alphaproteobacteria</taxon>
        <taxon>Rhodobacterales</taxon>
        <taxon>Roseobacteraceae</taxon>
        <taxon>Roseovarius</taxon>
    </lineage>
</organism>
<comment type="similarity">
    <text evidence="1">Belongs to the carbon-nitrogen hydrolase superfamily. NIT1/NIT2 family.</text>
</comment>
<dbReference type="PROSITE" id="PS01227">
    <property type="entry name" value="UPF0012"/>
    <property type="match status" value="1"/>
</dbReference>